<accession>A0A518BR47</accession>
<gene>
    <name evidence="3" type="ORF">Pla133_45660</name>
</gene>
<sequence>MFTLADHLLAVAVGVVLPVLSAKGGADPAMRMALATDPELRRAVVQQSAATQWLVTGLVLGATWLRGADANALGLSPRGVEPGLAFAFLIALAAALVLVLRGRFILADPWRRQRTLAQSAAAAPFLPRTPREEAGWIWLSITAGFCEEIIFRGFLLAYALAWATGEFAPPSPDQPAAWAAAVFVSLAFGASHLYQGKREAAKVVVFGSSLSVLYVLSGSIWPSILLHIFVDLHEGWLWTKALRAEADELIEAGLHTPRE</sequence>
<keyword evidence="1" id="KW-0812">Transmembrane</keyword>
<dbReference type="Pfam" id="PF02517">
    <property type="entry name" value="Rce1-like"/>
    <property type="match status" value="1"/>
</dbReference>
<evidence type="ECO:0000313" key="3">
    <source>
        <dbReference type="EMBL" id="QDU69446.1"/>
    </source>
</evidence>
<feature type="transmembrane region" description="Helical" evidence="1">
    <location>
        <begin position="203"/>
        <end position="230"/>
    </location>
</feature>
<dbReference type="RefSeq" id="WP_145069348.1">
    <property type="nucleotide sequence ID" value="NZ_CP036287.1"/>
</dbReference>
<evidence type="ECO:0000256" key="1">
    <source>
        <dbReference type="SAM" id="Phobius"/>
    </source>
</evidence>
<keyword evidence="3" id="KW-0645">Protease</keyword>
<dbReference type="Proteomes" id="UP000316921">
    <property type="component" value="Chromosome"/>
</dbReference>
<feature type="transmembrane region" description="Helical" evidence="1">
    <location>
        <begin position="136"/>
        <end position="163"/>
    </location>
</feature>
<keyword evidence="3" id="KW-0378">Hydrolase</keyword>
<feature type="domain" description="CAAX prenyl protease 2/Lysostaphin resistance protein A-like" evidence="2">
    <location>
        <begin position="136"/>
        <end position="232"/>
    </location>
</feature>
<feature type="transmembrane region" description="Helical" evidence="1">
    <location>
        <begin position="84"/>
        <end position="106"/>
    </location>
</feature>
<keyword evidence="1" id="KW-0472">Membrane</keyword>
<keyword evidence="1" id="KW-1133">Transmembrane helix</keyword>
<reference evidence="3 4" key="1">
    <citation type="submission" date="2019-02" db="EMBL/GenBank/DDBJ databases">
        <title>Deep-cultivation of Planctomycetes and their phenomic and genomic characterization uncovers novel biology.</title>
        <authorList>
            <person name="Wiegand S."/>
            <person name="Jogler M."/>
            <person name="Boedeker C."/>
            <person name="Pinto D."/>
            <person name="Vollmers J."/>
            <person name="Rivas-Marin E."/>
            <person name="Kohn T."/>
            <person name="Peeters S.H."/>
            <person name="Heuer A."/>
            <person name="Rast P."/>
            <person name="Oberbeckmann S."/>
            <person name="Bunk B."/>
            <person name="Jeske O."/>
            <person name="Meyerdierks A."/>
            <person name="Storesund J.E."/>
            <person name="Kallscheuer N."/>
            <person name="Luecker S."/>
            <person name="Lage O.M."/>
            <person name="Pohl T."/>
            <person name="Merkel B.J."/>
            <person name="Hornburger P."/>
            <person name="Mueller R.-W."/>
            <person name="Bruemmer F."/>
            <person name="Labrenz M."/>
            <person name="Spormann A.M."/>
            <person name="Op den Camp H."/>
            <person name="Overmann J."/>
            <person name="Amann R."/>
            <person name="Jetten M.S.M."/>
            <person name="Mascher T."/>
            <person name="Medema M.H."/>
            <person name="Devos D.P."/>
            <person name="Kaster A.-K."/>
            <person name="Ovreas L."/>
            <person name="Rohde M."/>
            <person name="Galperin M.Y."/>
            <person name="Jogler C."/>
        </authorList>
    </citation>
    <scope>NUCLEOTIDE SEQUENCE [LARGE SCALE GENOMIC DNA]</scope>
    <source>
        <strain evidence="3 4">Pla133</strain>
    </source>
</reference>
<organism evidence="3 4">
    <name type="scientific">Engelhardtia mirabilis</name>
    <dbReference type="NCBI Taxonomy" id="2528011"/>
    <lineage>
        <taxon>Bacteria</taxon>
        <taxon>Pseudomonadati</taxon>
        <taxon>Planctomycetota</taxon>
        <taxon>Planctomycetia</taxon>
        <taxon>Planctomycetia incertae sedis</taxon>
        <taxon>Engelhardtia</taxon>
    </lineage>
</organism>
<feature type="transmembrane region" description="Helical" evidence="1">
    <location>
        <begin position="175"/>
        <end position="194"/>
    </location>
</feature>
<protein>
    <submittedName>
        <fullName evidence="3">CAAX amino terminal protease self-immunity</fullName>
    </submittedName>
</protein>
<dbReference type="GO" id="GO:0080120">
    <property type="term" value="P:CAAX-box protein maturation"/>
    <property type="evidence" value="ECO:0007669"/>
    <property type="project" value="UniProtKB-ARBA"/>
</dbReference>
<dbReference type="InterPro" id="IPR003675">
    <property type="entry name" value="Rce1/LyrA-like_dom"/>
</dbReference>
<dbReference type="EMBL" id="CP036287">
    <property type="protein sequence ID" value="QDU69446.1"/>
    <property type="molecule type" value="Genomic_DNA"/>
</dbReference>
<dbReference type="AlphaFoldDB" id="A0A518BR47"/>
<dbReference type="GO" id="GO:0004175">
    <property type="term" value="F:endopeptidase activity"/>
    <property type="evidence" value="ECO:0007669"/>
    <property type="project" value="UniProtKB-ARBA"/>
</dbReference>
<evidence type="ECO:0000313" key="4">
    <source>
        <dbReference type="Proteomes" id="UP000316921"/>
    </source>
</evidence>
<dbReference type="GO" id="GO:0006508">
    <property type="term" value="P:proteolysis"/>
    <property type="evidence" value="ECO:0007669"/>
    <property type="project" value="UniProtKB-KW"/>
</dbReference>
<evidence type="ECO:0000259" key="2">
    <source>
        <dbReference type="Pfam" id="PF02517"/>
    </source>
</evidence>
<proteinExistence type="predicted"/>
<dbReference type="KEGG" id="pbap:Pla133_45660"/>
<name>A0A518BR47_9BACT</name>
<keyword evidence="4" id="KW-1185">Reference proteome</keyword>